<dbReference type="SUPFAM" id="SSF56801">
    <property type="entry name" value="Acetyl-CoA synthetase-like"/>
    <property type="match status" value="1"/>
</dbReference>
<dbReference type="GO" id="GO:0043041">
    <property type="term" value="P:amino acid activation for nonribosomal peptide biosynthetic process"/>
    <property type="evidence" value="ECO:0007669"/>
    <property type="project" value="TreeGrafter"/>
</dbReference>
<dbReference type="GO" id="GO:0044550">
    <property type="term" value="P:secondary metabolite biosynthetic process"/>
    <property type="evidence" value="ECO:0007669"/>
    <property type="project" value="TreeGrafter"/>
</dbReference>
<dbReference type="InterPro" id="IPR025110">
    <property type="entry name" value="AMP-bd_C"/>
</dbReference>
<dbReference type="InterPro" id="IPR036736">
    <property type="entry name" value="ACP-like_sf"/>
</dbReference>
<dbReference type="OrthoDB" id="2472181at2"/>
<dbReference type="InterPro" id="IPR000873">
    <property type="entry name" value="AMP-dep_synth/lig_dom"/>
</dbReference>
<dbReference type="PANTHER" id="PTHR45527:SF1">
    <property type="entry name" value="FATTY ACID SYNTHASE"/>
    <property type="match status" value="1"/>
</dbReference>
<comment type="cofactor">
    <cofactor evidence="1">
        <name>pantetheine 4'-phosphate</name>
        <dbReference type="ChEBI" id="CHEBI:47942"/>
    </cofactor>
</comment>
<dbReference type="Gene3D" id="3.30.559.10">
    <property type="entry name" value="Chloramphenicol acetyltransferase-like domain"/>
    <property type="match status" value="2"/>
</dbReference>
<dbReference type="InterPro" id="IPR042099">
    <property type="entry name" value="ANL_N_sf"/>
</dbReference>
<dbReference type="EMBL" id="QHKI01000038">
    <property type="protein sequence ID" value="RSM78000.1"/>
    <property type="molecule type" value="Genomic_DNA"/>
</dbReference>
<evidence type="ECO:0000256" key="4">
    <source>
        <dbReference type="ARBA" id="ARBA00022737"/>
    </source>
</evidence>
<dbReference type="SMART" id="SM00823">
    <property type="entry name" value="PKS_PP"/>
    <property type="match status" value="1"/>
</dbReference>
<dbReference type="InterPro" id="IPR023213">
    <property type="entry name" value="CAT-like_dom_sf"/>
</dbReference>
<dbReference type="Gene3D" id="3.30.559.30">
    <property type="entry name" value="Nonribosomal peptide synthetase, condensation domain"/>
    <property type="match status" value="2"/>
</dbReference>
<dbReference type="Pfam" id="PF00550">
    <property type="entry name" value="PP-binding"/>
    <property type="match status" value="1"/>
</dbReference>
<evidence type="ECO:0000256" key="1">
    <source>
        <dbReference type="ARBA" id="ARBA00001957"/>
    </source>
</evidence>
<dbReference type="InterPro" id="IPR010071">
    <property type="entry name" value="AA_adenyl_dom"/>
</dbReference>
<dbReference type="PANTHER" id="PTHR45527">
    <property type="entry name" value="NONRIBOSOMAL PEPTIDE SYNTHETASE"/>
    <property type="match status" value="1"/>
</dbReference>
<dbReference type="InterPro" id="IPR001242">
    <property type="entry name" value="Condensation_dom"/>
</dbReference>
<dbReference type="Pfam" id="PF13193">
    <property type="entry name" value="AMP-binding_C"/>
    <property type="match status" value="1"/>
</dbReference>
<dbReference type="FunFam" id="2.30.38.10:FF:000001">
    <property type="entry name" value="Non-ribosomal peptide synthetase PvdI"/>
    <property type="match status" value="1"/>
</dbReference>
<sequence>MTVASGTAASRFSALSSDQRVRLMRRLVETGDHTIPAVIPPRDTEGPVRMSPAQEDLWVYESLYPGTPALNLCSAYHFSSPADPAHIEAALSLVQRHHDILRARISGQPGDLWLSFPPAGPFVLEREDLRDTGRGIAEAFEVFRKRPFDLARDRLMRARLITLDDDRATLVLSLHHIITDWWSFDVLQAEFAEAYRAVLDGDAPRLTRPRVQYADFASWQRELEEAGVFQARLAFWRRYLAQPPAALTIPDAPAGDDAGIAQIPFRIDAGTADAVRALARERGASVYVLLMAAFASFAHRLSGADDLILGTPTANRAARGLERVIGYVMNAVPTRWRFRPEDSFGDVLSRFVADFPDVMANADVPAGRIVSAAAPERSAGRSPLFQWVFMHLTQERSVRALRAYAEPERIHTGGEHDLVGIVWDGEDGMEGGLEIRTEVYSPAAVTRWAEDFTELLRCCVAAPDIPLRDHDLMPPAERARLFALGRGPAAPAPESLPDLVKRHALSTPDAIAVASGQSTQTYAELADRVDRLAALLVERGAGPGKIVALALGRSSAMVVASLAVQRAGAAYLPIDPEYPADRVRYMIEDATPVLLVTDTAEIETDVPQLILDEDAYGHEPLGERRLDPREAAYIIYTSGSTGRPKGVTVTHTGIAALAHNCAERFGLDSSSRVLLWGSPAFDITVGLMAMTFASGGTLVVGPPGPLAGSQLADVLVQERITFMLVTPSVLASVPVAGYPALQAVSVGAEACPPGLVARWAVGGRRFHNAYGPTESTVAATLSQPLTQDAPIGTSVAGTQVYVLDPQLRPVPAGVRGELYLAGEGLARGYLGRPSLTAERFVAHPHGPAGTRMYRTGDVVRWREDGALDWLGRVDDQVKIRGHRVEPAEVAAVLAEHPGVAQAAAIVRDKQLVAYTVATVSGEELLAYAARRLPQHMVPAEVVILDALPLTPNGKLDRAALPAPAMPDSRAPEPGREQTLCELFAQVLDVDQVGADDDFFRLGGDSIMAIQVAGRALTGAGLRVTPQDVFVARTPARLALMAQTAVAARNDEPDCGRLPLTPIMHWWLETGGDPTAFTQSMVFRVPPGADVTRAVRELVDRHGALRMRLCDTELEITEAGAPLTVAPIDAKSDLAMVAQQTRLDPRAGEMLRAFCTDDGRLLLVVHHLAVDGVSWRVLGPELAAALAGEDVPAQPATPFRQWARLLHEEAHRTERVDAEPAWWERALSGPDSRIAGGRGVGAARATFSVEVAGDVAEAVLGTVPAAFNCGADAVLLTALATAASRWRGTGSGLLVNLEGHGRQALGGGVDVSRTVGWFTTQYPVRLDPGPWAEPAQAIKLVKEQLRGVPDNGIGWGLLRHLNPDTAGKLAALPVADVRFNHLGRLAGGDVAGGELIGAAAGAMPMGHTIEIDTMALDGPRLLAGWSYAAGVLSEAEVWRLADLWCEELEILAGQVESGGYTASDFSLVDLTQDQLAVLERDL</sequence>
<dbReference type="InterPro" id="IPR020845">
    <property type="entry name" value="AMP-binding_CS"/>
</dbReference>
<name>A0A428Z0S3_KIBAR</name>
<feature type="domain" description="Carrier" evidence="6">
    <location>
        <begin position="970"/>
        <end position="1045"/>
    </location>
</feature>
<evidence type="ECO:0000259" key="6">
    <source>
        <dbReference type="PROSITE" id="PS50075"/>
    </source>
</evidence>
<proteinExistence type="predicted"/>
<evidence type="ECO:0000256" key="3">
    <source>
        <dbReference type="ARBA" id="ARBA00022553"/>
    </source>
</evidence>
<keyword evidence="4" id="KW-0677">Repeat</keyword>
<dbReference type="SUPFAM" id="SSF47336">
    <property type="entry name" value="ACP-like"/>
    <property type="match status" value="1"/>
</dbReference>
<dbReference type="CDD" id="cd19531">
    <property type="entry name" value="LCL_NRPS-like"/>
    <property type="match status" value="1"/>
</dbReference>
<evidence type="ECO:0000313" key="7">
    <source>
        <dbReference type="EMBL" id="RSM78000.1"/>
    </source>
</evidence>
<dbReference type="GO" id="GO:0017000">
    <property type="term" value="P:antibiotic biosynthetic process"/>
    <property type="evidence" value="ECO:0007669"/>
    <property type="project" value="UniProtKB-KW"/>
</dbReference>
<dbReference type="Pfam" id="PF00501">
    <property type="entry name" value="AMP-binding"/>
    <property type="match status" value="1"/>
</dbReference>
<dbReference type="GO" id="GO:0031177">
    <property type="term" value="F:phosphopantetheine binding"/>
    <property type="evidence" value="ECO:0007669"/>
    <property type="project" value="InterPro"/>
</dbReference>
<dbReference type="PROSITE" id="PS00012">
    <property type="entry name" value="PHOSPHOPANTETHEINE"/>
    <property type="match status" value="1"/>
</dbReference>
<dbReference type="GO" id="GO:0003824">
    <property type="term" value="F:catalytic activity"/>
    <property type="evidence" value="ECO:0007669"/>
    <property type="project" value="InterPro"/>
</dbReference>
<keyword evidence="2" id="KW-0596">Phosphopantetheine</keyword>
<evidence type="ECO:0000313" key="8">
    <source>
        <dbReference type="Proteomes" id="UP000287547"/>
    </source>
</evidence>
<dbReference type="Gene3D" id="1.10.1200.10">
    <property type="entry name" value="ACP-like"/>
    <property type="match status" value="1"/>
</dbReference>
<gene>
    <name evidence="7" type="ORF">DMH04_34130</name>
</gene>
<dbReference type="InterPro" id="IPR020806">
    <property type="entry name" value="PKS_PP-bd"/>
</dbReference>
<organism evidence="7 8">
    <name type="scientific">Kibdelosporangium aridum</name>
    <dbReference type="NCBI Taxonomy" id="2030"/>
    <lineage>
        <taxon>Bacteria</taxon>
        <taxon>Bacillati</taxon>
        <taxon>Actinomycetota</taxon>
        <taxon>Actinomycetes</taxon>
        <taxon>Pseudonocardiales</taxon>
        <taxon>Pseudonocardiaceae</taxon>
        <taxon>Kibdelosporangium</taxon>
    </lineage>
</organism>
<dbReference type="InterPro" id="IPR009081">
    <property type="entry name" value="PP-bd_ACP"/>
</dbReference>
<evidence type="ECO:0000256" key="5">
    <source>
        <dbReference type="ARBA" id="ARBA00023194"/>
    </source>
</evidence>
<reference evidence="7 8" key="1">
    <citation type="submission" date="2018-05" db="EMBL/GenBank/DDBJ databases">
        <title>Evolution of GPA BGCs.</title>
        <authorList>
            <person name="Waglechner N."/>
            <person name="Wright G.D."/>
        </authorList>
    </citation>
    <scope>NUCLEOTIDE SEQUENCE [LARGE SCALE GENOMIC DNA]</scope>
    <source>
        <strain evidence="7 8">A82846</strain>
    </source>
</reference>
<dbReference type="InterPro" id="IPR010060">
    <property type="entry name" value="NRPS_synth"/>
</dbReference>
<dbReference type="GO" id="GO:0008610">
    <property type="term" value="P:lipid biosynthetic process"/>
    <property type="evidence" value="ECO:0007669"/>
    <property type="project" value="UniProtKB-ARBA"/>
</dbReference>
<protein>
    <submittedName>
        <fullName evidence="7">Non-ribosomal peptide synthetase</fullName>
    </submittedName>
</protein>
<dbReference type="SUPFAM" id="SSF52777">
    <property type="entry name" value="CoA-dependent acyltransferases"/>
    <property type="match status" value="4"/>
</dbReference>
<accession>A0A428Z0S3</accession>
<dbReference type="PROSITE" id="PS00455">
    <property type="entry name" value="AMP_BINDING"/>
    <property type="match status" value="1"/>
</dbReference>
<dbReference type="InterPro" id="IPR045851">
    <property type="entry name" value="AMP-bd_C_sf"/>
</dbReference>
<dbReference type="RefSeq" id="WP_051795243.1">
    <property type="nucleotide sequence ID" value="NZ_QHKI01000038.1"/>
</dbReference>
<dbReference type="Proteomes" id="UP000287547">
    <property type="component" value="Unassembled WGS sequence"/>
</dbReference>
<dbReference type="Pfam" id="PF00668">
    <property type="entry name" value="Condensation"/>
    <property type="match status" value="2"/>
</dbReference>
<comment type="caution">
    <text evidence="7">The sequence shown here is derived from an EMBL/GenBank/DDBJ whole genome shotgun (WGS) entry which is preliminary data.</text>
</comment>
<dbReference type="FunFam" id="3.40.50.980:FF:000001">
    <property type="entry name" value="Non-ribosomal peptide synthetase"/>
    <property type="match status" value="1"/>
</dbReference>
<dbReference type="FunFam" id="3.40.50.12780:FF:000012">
    <property type="entry name" value="Non-ribosomal peptide synthetase"/>
    <property type="match status" value="1"/>
</dbReference>
<dbReference type="NCBIfam" id="TIGR01733">
    <property type="entry name" value="AA-adenyl-dom"/>
    <property type="match status" value="1"/>
</dbReference>
<dbReference type="PROSITE" id="PS50075">
    <property type="entry name" value="CARRIER"/>
    <property type="match status" value="1"/>
</dbReference>
<keyword evidence="3" id="KW-0597">Phosphoprotein</keyword>
<dbReference type="NCBIfam" id="TIGR01720">
    <property type="entry name" value="NRPS-para261"/>
    <property type="match status" value="1"/>
</dbReference>
<keyword evidence="5" id="KW-0045">Antibiotic biosynthesis</keyword>
<dbReference type="GO" id="GO:0005737">
    <property type="term" value="C:cytoplasm"/>
    <property type="evidence" value="ECO:0007669"/>
    <property type="project" value="TreeGrafter"/>
</dbReference>
<evidence type="ECO:0000256" key="2">
    <source>
        <dbReference type="ARBA" id="ARBA00022450"/>
    </source>
</evidence>
<dbReference type="Gene3D" id="3.40.50.12780">
    <property type="entry name" value="N-terminal domain of ligase-like"/>
    <property type="match status" value="1"/>
</dbReference>
<dbReference type="InterPro" id="IPR006162">
    <property type="entry name" value="Ppantetheine_attach_site"/>
</dbReference>
<dbReference type="Gene3D" id="3.30.300.30">
    <property type="match status" value="1"/>
</dbReference>